<proteinExistence type="predicted"/>
<dbReference type="InterPro" id="IPR046347">
    <property type="entry name" value="bZIP_sf"/>
</dbReference>
<dbReference type="CDD" id="cd14812">
    <property type="entry name" value="bZIP_u3"/>
    <property type="match status" value="1"/>
</dbReference>
<evidence type="ECO:0000256" key="7">
    <source>
        <dbReference type="SAM" id="MobiDB-lite"/>
    </source>
</evidence>
<evidence type="ECO:0000256" key="4">
    <source>
        <dbReference type="ARBA" id="ARBA00023163"/>
    </source>
</evidence>
<evidence type="ECO:0000313" key="9">
    <source>
        <dbReference type="EMBL" id="KIK00219.1"/>
    </source>
</evidence>
<dbReference type="STRING" id="1095629.A0A0C9XF24"/>
<feature type="compositionally biased region" description="Basic and acidic residues" evidence="7">
    <location>
        <begin position="34"/>
        <end position="44"/>
    </location>
</feature>
<evidence type="ECO:0000256" key="2">
    <source>
        <dbReference type="ARBA" id="ARBA00023015"/>
    </source>
</evidence>
<dbReference type="PANTHER" id="PTHR46542">
    <property type="entry name" value="X-BOX BINDING PROTEIN 1"/>
    <property type="match status" value="1"/>
</dbReference>
<feature type="compositionally biased region" description="Polar residues" evidence="7">
    <location>
        <begin position="1"/>
        <end position="21"/>
    </location>
</feature>
<feature type="domain" description="BZIP" evidence="8">
    <location>
        <begin position="40"/>
        <end position="86"/>
    </location>
</feature>
<sequence length="363" mass="38992">MSNYVDPSALHLSQSPLSATSPEPEAGPSRKRPRSESSSEERKEARAHRNRIAAQNSRDRRKAQFSYLERRVAELEEENRRLRAGIPTPTPGPLIPVASTRDDQRENEELKERIKTLERGWEAVIKTLAAQGLQTFSTPQAPAQTTAPSSTSPPTSIDPNFTAFPPPAPSHSSLDLTPSASLFTTSTTTDARAHSPPSTGGDHRVRLDVPAAGGLAALDLLSLFSPGGAETSSVSTPGTQVEDDADMDDFFREILVPSPCLANTALPDFDALIQTSAAASSSATTQVSGEREEGVVVGRDEVLDIHFGDERSTSEADWVDEVGIHRLLEEMAGMTEESSVGDMYAGLGLDMTHGWDMAAVDVF</sequence>
<dbReference type="Gene3D" id="1.20.5.170">
    <property type="match status" value="1"/>
</dbReference>
<feature type="region of interest" description="Disordered" evidence="7">
    <location>
        <begin position="137"/>
        <end position="178"/>
    </location>
</feature>
<evidence type="ECO:0000256" key="6">
    <source>
        <dbReference type="ARBA" id="ARBA00040165"/>
    </source>
</evidence>
<reference evidence="9 10" key="1">
    <citation type="submission" date="2014-04" db="EMBL/GenBank/DDBJ databases">
        <authorList>
            <consortium name="DOE Joint Genome Institute"/>
            <person name="Kuo A."/>
            <person name="Kohler A."/>
            <person name="Nagy L.G."/>
            <person name="Floudas D."/>
            <person name="Copeland A."/>
            <person name="Barry K.W."/>
            <person name="Cichocki N."/>
            <person name="Veneault-Fourrey C."/>
            <person name="LaButti K."/>
            <person name="Lindquist E.A."/>
            <person name="Lipzen A."/>
            <person name="Lundell T."/>
            <person name="Morin E."/>
            <person name="Murat C."/>
            <person name="Sun H."/>
            <person name="Tunlid A."/>
            <person name="Henrissat B."/>
            <person name="Grigoriev I.V."/>
            <person name="Hibbett D.S."/>
            <person name="Martin F."/>
            <person name="Nordberg H.P."/>
            <person name="Cantor M.N."/>
            <person name="Hua S.X."/>
        </authorList>
    </citation>
    <scope>NUCLEOTIDE SEQUENCE [LARGE SCALE GENOMIC DNA]</scope>
    <source>
        <strain evidence="9 10">LaAM-08-1</strain>
    </source>
</reference>
<protein>
    <recommendedName>
        <fullName evidence="6">X-box-binding protein 1</fullName>
    </recommendedName>
</protein>
<dbReference type="GO" id="GO:0005634">
    <property type="term" value="C:nucleus"/>
    <property type="evidence" value="ECO:0007669"/>
    <property type="project" value="TreeGrafter"/>
</dbReference>
<dbReference type="SUPFAM" id="SSF57959">
    <property type="entry name" value="Leucine zipper domain"/>
    <property type="match status" value="1"/>
</dbReference>
<dbReference type="PANTHER" id="PTHR46542:SF1">
    <property type="entry name" value="X-BOX BINDING PROTEIN 1"/>
    <property type="match status" value="1"/>
</dbReference>
<dbReference type="EMBL" id="KN838630">
    <property type="protein sequence ID" value="KIK00219.1"/>
    <property type="molecule type" value="Genomic_DNA"/>
</dbReference>
<dbReference type="Pfam" id="PF07716">
    <property type="entry name" value="bZIP_2"/>
    <property type="match status" value="1"/>
</dbReference>
<keyword evidence="10" id="KW-1185">Reference proteome</keyword>
<keyword evidence="1" id="KW-0832">Ubl conjugation</keyword>
<evidence type="ECO:0000256" key="1">
    <source>
        <dbReference type="ARBA" id="ARBA00022843"/>
    </source>
</evidence>
<dbReference type="PROSITE" id="PS50217">
    <property type="entry name" value="BZIP"/>
    <property type="match status" value="1"/>
</dbReference>
<dbReference type="HOGENOM" id="CLU_044756_0_0_1"/>
<dbReference type="SMART" id="SM00338">
    <property type="entry name" value="BRLZ"/>
    <property type="match status" value="1"/>
</dbReference>
<evidence type="ECO:0000313" key="10">
    <source>
        <dbReference type="Proteomes" id="UP000054477"/>
    </source>
</evidence>
<feature type="compositionally biased region" description="Low complexity" evidence="7">
    <location>
        <begin position="137"/>
        <end position="155"/>
    </location>
</feature>
<feature type="region of interest" description="Disordered" evidence="7">
    <location>
        <begin position="80"/>
        <end position="106"/>
    </location>
</feature>
<keyword evidence="4" id="KW-0804">Transcription</keyword>
<name>A0A0C9XF24_9AGAR</name>
<evidence type="ECO:0000259" key="8">
    <source>
        <dbReference type="PROSITE" id="PS50217"/>
    </source>
</evidence>
<dbReference type="PROSITE" id="PS00036">
    <property type="entry name" value="BZIP_BASIC"/>
    <property type="match status" value="1"/>
</dbReference>
<dbReference type="InterPro" id="IPR004827">
    <property type="entry name" value="bZIP"/>
</dbReference>
<feature type="region of interest" description="Disordered" evidence="7">
    <location>
        <begin position="1"/>
        <end position="63"/>
    </location>
</feature>
<dbReference type="OrthoDB" id="295274at2759"/>
<gene>
    <name evidence="9" type="ORF">K443DRAFT_7805</name>
</gene>
<keyword evidence="2" id="KW-0805">Transcription regulation</keyword>
<reference evidence="10" key="2">
    <citation type="submission" date="2015-01" db="EMBL/GenBank/DDBJ databases">
        <title>Evolutionary Origins and Diversification of the Mycorrhizal Mutualists.</title>
        <authorList>
            <consortium name="DOE Joint Genome Institute"/>
            <consortium name="Mycorrhizal Genomics Consortium"/>
            <person name="Kohler A."/>
            <person name="Kuo A."/>
            <person name="Nagy L.G."/>
            <person name="Floudas D."/>
            <person name="Copeland A."/>
            <person name="Barry K.W."/>
            <person name="Cichocki N."/>
            <person name="Veneault-Fourrey C."/>
            <person name="LaButti K."/>
            <person name="Lindquist E.A."/>
            <person name="Lipzen A."/>
            <person name="Lundell T."/>
            <person name="Morin E."/>
            <person name="Murat C."/>
            <person name="Riley R."/>
            <person name="Ohm R."/>
            <person name="Sun H."/>
            <person name="Tunlid A."/>
            <person name="Henrissat B."/>
            <person name="Grigoriev I.V."/>
            <person name="Hibbett D.S."/>
            <person name="Martin F."/>
        </authorList>
    </citation>
    <scope>NUCLEOTIDE SEQUENCE [LARGE SCALE GENOMIC DNA]</scope>
    <source>
        <strain evidence="10">LaAM-08-1</strain>
    </source>
</reference>
<dbReference type="Proteomes" id="UP000054477">
    <property type="component" value="Unassembled WGS sequence"/>
</dbReference>
<dbReference type="GO" id="GO:0000981">
    <property type="term" value="F:DNA-binding transcription factor activity, RNA polymerase II-specific"/>
    <property type="evidence" value="ECO:0007669"/>
    <property type="project" value="TreeGrafter"/>
</dbReference>
<keyword evidence="3" id="KW-0238">DNA-binding</keyword>
<organism evidence="9 10">
    <name type="scientific">Laccaria amethystina LaAM-08-1</name>
    <dbReference type="NCBI Taxonomy" id="1095629"/>
    <lineage>
        <taxon>Eukaryota</taxon>
        <taxon>Fungi</taxon>
        <taxon>Dikarya</taxon>
        <taxon>Basidiomycota</taxon>
        <taxon>Agaricomycotina</taxon>
        <taxon>Agaricomycetes</taxon>
        <taxon>Agaricomycetidae</taxon>
        <taxon>Agaricales</taxon>
        <taxon>Agaricineae</taxon>
        <taxon>Hydnangiaceae</taxon>
        <taxon>Laccaria</taxon>
    </lineage>
</organism>
<dbReference type="InterPro" id="IPR052470">
    <property type="entry name" value="ER_Stress-Reg_TF"/>
</dbReference>
<dbReference type="GO" id="GO:0000977">
    <property type="term" value="F:RNA polymerase II transcription regulatory region sequence-specific DNA binding"/>
    <property type="evidence" value="ECO:0007669"/>
    <property type="project" value="TreeGrafter"/>
</dbReference>
<dbReference type="AlphaFoldDB" id="A0A0C9XF24"/>
<keyword evidence="5" id="KW-0539">Nucleus</keyword>
<evidence type="ECO:0000256" key="3">
    <source>
        <dbReference type="ARBA" id="ARBA00023125"/>
    </source>
</evidence>
<evidence type="ECO:0000256" key="5">
    <source>
        <dbReference type="ARBA" id="ARBA00023242"/>
    </source>
</evidence>
<accession>A0A0C9XF24</accession>